<dbReference type="GO" id="GO:0006646">
    <property type="term" value="P:phosphatidylethanolamine biosynthetic process"/>
    <property type="evidence" value="ECO:0007669"/>
    <property type="project" value="TreeGrafter"/>
</dbReference>
<protein>
    <recommendedName>
        <fullName evidence="3">L-tryptophan decarboxylase PsiD-like domain-containing protein</fullName>
    </recommendedName>
</protein>
<dbReference type="PANTHER" id="PTHR10067:SF9">
    <property type="entry name" value="PHOSPHATIDYLSERINE DECARBOXYLASE FAMILY PROTEIN (AFU_ORTHOLOGUE AFUA_7G01730)"/>
    <property type="match status" value="1"/>
</dbReference>
<proteinExistence type="predicted"/>
<dbReference type="OrthoDB" id="5973539at2759"/>
<dbReference type="EMBL" id="MU005773">
    <property type="protein sequence ID" value="KAF2707606.1"/>
    <property type="molecule type" value="Genomic_DNA"/>
</dbReference>
<evidence type="ECO:0000256" key="1">
    <source>
        <dbReference type="ARBA" id="ARBA00022793"/>
    </source>
</evidence>
<keyword evidence="2" id="KW-0456">Lyase</keyword>
<organism evidence="4 5">
    <name type="scientific">Pleomassaria siparia CBS 279.74</name>
    <dbReference type="NCBI Taxonomy" id="1314801"/>
    <lineage>
        <taxon>Eukaryota</taxon>
        <taxon>Fungi</taxon>
        <taxon>Dikarya</taxon>
        <taxon>Ascomycota</taxon>
        <taxon>Pezizomycotina</taxon>
        <taxon>Dothideomycetes</taxon>
        <taxon>Pleosporomycetidae</taxon>
        <taxon>Pleosporales</taxon>
        <taxon>Pleomassariaceae</taxon>
        <taxon>Pleomassaria</taxon>
    </lineage>
</organism>
<dbReference type="AlphaFoldDB" id="A0A6G1K410"/>
<reference evidence="4" key="1">
    <citation type="journal article" date="2020" name="Stud. Mycol.">
        <title>101 Dothideomycetes genomes: a test case for predicting lifestyles and emergence of pathogens.</title>
        <authorList>
            <person name="Haridas S."/>
            <person name="Albert R."/>
            <person name="Binder M."/>
            <person name="Bloem J."/>
            <person name="Labutti K."/>
            <person name="Salamov A."/>
            <person name="Andreopoulos B."/>
            <person name="Baker S."/>
            <person name="Barry K."/>
            <person name="Bills G."/>
            <person name="Bluhm B."/>
            <person name="Cannon C."/>
            <person name="Castanera R."/>
            <person name="Culley D."/>
            <person name="Daum C."/>
            <person name="Ezra D."/>
            <person name="Gonzalez J."/>
            <person name="Henrissat B."/>
            <person name="Kuo A."/>
            <person name="Liang C."/>
            <person name="Lipzen A."/>
            <person name="Lutzoni F."/>
            <person name="Magnuson J."/>
            <person name="Mondo S."/>
            <person name="Nolan M."/>
            <person name="Ohm R."/>
            <person name="Pangilinan J."/>
            <person name="Park H.-J."/>
            <person name="Ramirez L."/>
            <person name="Alfaro M."/>
            <person name="Sun H."/>
            <person name="Tritt A."/>
            <person name="Yoshinaga Y."/>
            <person name="Zwiers L.-H."/>
            <person name="Turgeon B."/>
            <person name="Goodwin S."/>
            <person name="Spatafora J."/>
            <person name="Crous P."/>
            <person name="Grigoriev I."/>
        </authorList>
    </citation>
    <scope>NUCLEOTIDE SEQUENCE</scope>
    <source>
        <strain evidence="4">CBS 279.74</strain>
    </source>
</reference>
<dbReference type="InterPro" id="IPR022237">
    <property type="entry name" value="PsiD-like"/>
</dbReference>
<dbReference type="GO" id="GO:0005739">
    <property type="term" value="C:mitochondrion"/>
    <property type="evidence" value="ECO:0007669"/>
    <property type="project" value="TreeGrafter"/>
</dbReference>
<keyword evidence="5" id="KW-1185">Reference proteome</keyword>
<dbReference type="GO" id="GO:0004609">
    <property type="term" value="F:phosphatidylserine decarboxylase activity"/>
    <property type="evidence" value="ECO:0007669"/>
    <property type="project" value="InterPro"/>
</dbReference>
<sequence>MTRNWEEGYNFSVAMQPEYLNIWFQECLSRVGGWLPHDHRAHKDWLNGVIEDVENDTKPLHPVIQEFKDLIEKNTRVYMLFEAMFQEVPKKKPYNNDMSGHTQIRDYQHLLQVFNHLLTEAPSWNDKAHKVGTVGLPINAVLDWPMGTPSGWAAFLDPDVNAIIKRMLNVWGEFLSSPKSAETLDNTSSGWFGETGLTDLTHVANIGQTNHKFEAMFHCDPSKQYHGFTSWDDFFTRHFREEIRPIAEPDNDDVIANACESMPYNFATNVKFRDHFWLKGQPYSVYDMLGQDTLAEQFTGGSIYQAFLSALSYHRWHAPISGKVKKAYVIDGTYYSEPLFEGLGEPGNVKIDIKGEATGQGYITHTATRAVVFFEADNPKIGLMAFMGVGMSEVSTCDITVKEGQHVKKGDEIGMFHFGGSTHCLLFRKGVKVTGFPEANKDREHNVPVRSKVAVVE</sequence>
<gene>
    <name evidence="4" type="ORF">K504DRAFT_470024</name>
</gene>
<evidence type="ECO:0000313" key="4">
    <source>
        <dbReference type="EMBL" id="KAF2707606.1"/>
    </source>
</evidence>
<name>A0A6G1K410_9PLEO</name>
<dbReference type="Proteomes" id="UP000799428">
    <property type="component" value="Unassembled WGS sequence"/>
</dbReference>
<evidence type="ECO:0000259" key="3">
    <source>
        <dbReference type="Pfam" id="PF12588"/>
    </source>
</evidence>
<dbReference type="InterPro" id="IPR003817">
    <property type="entry name" value="PS_Dcarbxylase"/>
</dbReference>
<dbReference type="Pfam" id="PF12588">
    <property type="entry name" value="PSDC"/>
    <property type="match status" value="1"/>
</dbReference>
<accession>A0A6G1K410</accession>
<evidence type="ECO:0000313" key="5">
    <source>
        <dbReference type="Proteomes" id="UP000799428"/>
    </source>
</evidence>
<evidence type="ECO:0000256" key="2">
    <source>
        <dbReference type="ARBA" id="ARBA00023239"/>
    </source>
</evidence>
<feature type="domain" description="L-tryptophan decarboxylase PsiD-like" evidence="3">
    <location>
        <begin position="61"/>
        <end position="199"/>
    </location>
</feature>
<keyword evidence="1" id="KW-0210">Decarboxylase</keyword>
<dbReference type="PANTHER" id="PTHR10067">
    <property type="entry name" value="PHOSPHATIDYLSERINE DECARBOXYLASE"/>
    <property type="match status" value="1"/>
</dbReference>
<dbReference type="Pfam" id="PF02666">
    <property type="entry name" value="PS_Dcarbxylase"/>
    <property type="match status" value="1"/>
</dbReference>